<gene>
    <name evidence="12" type="ORF">AAP_04705</name>
</gene>
<sequence>MGKRKKSSRKPMGPKKRETLPSVFECLFCNHENCVVIKLDKKLGVGNLECNICGQRFQSGINYLSAPVDVYADWVDACDSVAKQTAAAQLAGRRDSAAAPASGNGGAASGRSAGASRQPVDHDDGAYDYGNDDFVVAGGDAGEGDLSDY</sequence>
<keyword evidence="6 10" id="KW-0862">Zinc</keyword>
<keyword evidence="13" id="KW-1185">Reference proteome</keyword>
<evidence type="ECO:0000256" key="9">
    <source>
        <dbReference type="ARBA" id="ARBA00023242"/>
    </source>
</evidence>
<dbReference type="OrthoDB" id="445983at2759"/>
<dbReference type="PANTHER" id="PTHR20934:SF0">
    <property type="entry name" value="TRANSCRIPTION ELONGATION FACTOR 1 HOMOLOG"/>
    <property type="match status" value="1"/>
</dbReference>
<evidence type="ECO:0000256" key="6">
    <source>
        <dbReference type="ARBA" id="ARBA00022833"/>
    </source>
</evidence>
<dbReference type="FunFam" id="2.20.25.190:FF:000001">
    <property type="entry name" value="Transcription elongation factor 1 homolog"/>
    <property type="match status" value="1"/>
</dbReference>
<proteinExistence type="inferred from homology"/>
<reference evidence="12 13" key="1">
    <citation type="journal article" date="2016" name="Genome Biol. Evol.">
        <title>Divergent and convergent evolution of fungal pathogenicity.</title>
        <authorList>
            <person name="Shang Y."/>
            <person name="Xiao G."/>
            <person name="Zheng P."/>
            <person name="Cen K."/>
            <person name="Zhan S."/>
            <person name="Wang C."/>
        </authorList>
    </citation>
    <scope>NUCLEOTIDE SEQUENCE [LARGE SCALE GENOMIC DNA]</scope>
    <source>
        <strain evidence="12 13">ARSEF 7405</strain>
    </source>
</reference>
<comment type="caution">
    <text evidence="12">The sequence shown here is derived from an EMBL/GenBank/DDBJ whole genome shotgun (WGS) entry which is preliminary data.</text>
</comment>
<dbReference type="Proteomes" id="UP000242877">
    <property type="component" value="Unassembled WGS sequence"/>
</dbReference>
<dbReference type="GO" id="GO:0000993">
    <property type="term" value="F:RNA polymerase II complex binding"/>
    <property type="evidence" value="ECO:0007669"/>
    <property type="project" value="TreeGrafter"/>
</dbReference>
<dbReference type="Pfam" id="PF05129">
    <property type="entry name" value="Zn_ribbon_Elf1"/>
    <property type="match status" value="1"/>
</dbReference>
<dbReference type="GO" id="GO:0008270">
    <property type="term" value="F:zinc ion binding"/>
    <property type="evidence" value="ECO:0007669"/>
    <property type="project" value="UniProtKB-KW"/>
</dbReference>
<evidence type="ECO:0000313" key="12">
    <source>
        <dbReference type="EMBL" id="KZZ88913.1"/>
    </source>
</evidence>
<evidence type="ECO:0000256" key="5">
    <source>
        <dbReference type="ARBA" id="ARBA00022771"/>
    </source>
</evidence>
<name>A0A162I5L0_9EURO</name>
<comment type="function">
    <text evidence="1 10">Transcription elongation factor implicated in the maintenance of proper chromatin structure in actively transcribed regions.</text>
</comment>
<dbReference type="EMBL" id="AZGZ01000023">
    <property type="protein sequence ID" value="KZZ88913.1"/>
    <property type="molecule type" value="Genomic_DNA"/>
</dbReference>
<feature type="region of interest" description="Disordered" evidence="11">
    <location>
        <begin position="92"/>
        <end position="131"/>
    </location>
</feature>
<evidence type="ECO:0000256" key="7">
    <source>
        <dbReference type="ARBA" id="ARBA00023015"/>
    </source>
</evidence>
<dbReference type="AlphaFoldDB" id="A0A162I5L0"/>
<protein>
    <recommendedName>
        <fullName evidence="10">Transcription elongation factor 1 homolog</fullName>
    </recommendedName>
</protein>
<evidence type="ECO:0000256" key="11">
    <source>
        <dbReference type="SAM" id="MobiDB-lite"/>
    </source>
</evidence>
<keyword evidence="4 10" id="KW-0479">Metal-binding</keyword>
<keyword evidence="7 10" id="KW-0805">Transcription regulation</keyword>
<comment type="subcellular location">
    <subcellularLocation>
        <location evidence="2 10">Nucleus</location>
    </subcellularLocation>
</comment>
<dbReference type="InterPro" id="IPR038567">
    <property type="entry name" value="T_Elf1_sf"/>
</dbReference>
<evidence type="ECO:0000256" key="8">
    <source>
        <dbReference type="ARBA" id="ARBA00023163"/>
    </source>
</evidence>
<dbReference type="Gene3D" id="2.20.25.190">
    <property type="match status" value="1"/>
</dbReference>
<evidence type="ECO:0000256" key="1">
    <source>
        <dbReference type="ARBA" id="ARBA00003357"/>
    </source>
</evidence>
<accession>A0A162I5L0</accession>
<evidence type="ECO:0000313" key="13">
    <source>
        <dbReference type="Proteomes" id="UP000242877"/>
    </source>
</evidence>
<keyword evidence="8 10" id="KW-0804">Transcription</keyword>
<comment type="similarity">
    <text evidence="3 10">Belongs to the ELOF1 family.</text>
</comment>
<dbReference type="InterPro" id="IPR007808">
    <property type="entry name" value="Elf1"/>
</dbReference>
<evidence type="ECO:0000256" key="10">
    <source>
        <dbReference type="RuleBase" id="RU364033"/>
    </source>
</evidence>
<dbReference type="VEuPathDB" id="FungiDB:AAP_04705"/>
<dbReference type="GO" id="GO:0008023">
    <property type="term" value="C:transcription elongation factor complex"/>
    <property type="evidence" value="ECO:0007669"/>
    <property type="project" value="TreeGrafter"/>
</dbReference>
<keyword evidence="5 10" id="KW-0863">Zinc-finger</keyword>
<organism evidence="12 13">
    <name type="scientific">Ascosphaera apis ARSEF 7405</name>
    <dbReference type="NCBI Taxonomy" id="392613"/>
    <lineage>
        <taxon>Eukaryota</taxon>
        <taxon>Fungi</taxon>
        <taxon>Dikarya</taxon>
        <taxon>Ascomycota</taxon>
        <taxon>Pezizomycotina</taxon>
        <taxon>Eurotiomycetes</taxon>
        <taxon>Eurotiomycetidae</taxon>
        <taxon>Onygenales</taxon>
        <taxon>Ascosphaeraceae</taxon>
        <taxon>Ascosphaera</taxon>
    </lineage>
</organism>
<dbReference type="GO" id="GO:0006368">
    <property type="term" value="P:transcription elongation by RNA polymerase II"/>
    <property type="evidence" value="ECO:0007669"/>
    <property type="project" value="TreeGrafter"/>
</dbReference>
<dbReference type="PANTHER" id="PTHR20934">
    <property type="entry name" value="TRANSCRIPTION ELONGATION FACTOR 1 HOMOLOG"/>
    <property type="match status" value="1"/>
</dbReference>
<evidence type="ECO:0000256" key="2">
    <source>
        <dbReference type="ARBA" id="ARBA00004123"/>
    </source>
</evidence>
<keyword evidence="9 10" id="KW-0539">Nucleus</keyword>
<evidence type="ECO:0000256" key="3">
    <source>
        <dbReference type="ARBA" id="ARBA00009730"/>
    </source>
</evidence>
<dbReference type="SUPFAM" id="SSF57783">
    <property type="entry name" value="Zinc beta-ribbon"/>
    <property type="match status" value="1"/>
</dbReference>
<evidence type="ECO:0000256" key="4">
    <source>
        <dbReference type="ARBA" id="ARBA00022723"/>
    </source>
</evidence>